<comment type="subunit">
    <text evidence="4">EntB, EntD, EntE, and EntF form a multienzyme complex called enterobactin synthase.</text>
</comment>
<dbReference type="Proteomes" id="UP001164712">
    <property type="component" value="Chromosome"/>
</dbReference>
<dbReference type="Pfam" id="PF01648">
    <property type="entry name" value="ACPS"/>
    <property type="match status" value="1"/>
</dbReference>
<evidence type="ECO:0000256" key="8">
    <source>
        <dbReference type="ARBA" id="ARBA00029894"/>
    </source>
</evidence>
<comment type="catalytic activity">
    <reaction evidence="11">
        <text>apo-[peptidyl-carrier protein] + CoA = holo-[peptidyl-carrier protein] + adenosine 3',5'-bisphosphate + H(+)</text>
        <dbReference type="Rhea" id="RHEA:46228"/>
        <dbReference type="Rhea" id="RHEA-COMP:11479"/>
        <dbReference type="Rhea" id="RHEA-COMP:11480"/>
        <dbReference type="ChEBI" id="CHEBI:15378"/>
        <dbReference type="ChEBI" id="CHEBI:29999"/>
        <dbReference type="ChEBI" id="CHEBI:57287"/>
        <dbReference type="ChEBI" id="CHEBI:58343"/>
        <dbReference type="ChEBI" id="CHEBI:64479"/>
    </reaction>
</comment>
<evidence type="ECO:0000313" key="14">
    <source>
        <dbReference type="Proteomes" id="UP001164712"/>
    </source>
</evidence>
<evidence type="ECO:0000256" key="3">
    <source>
        <dbReference type="ARBA" id="ARBA00008342"/>
    </source>
</evidence>
<evidence type="ECO:0000313" key="13">
    <source>
        <dbReference type="EMBL" id="WAT02518.1"/>
    </source>
</evidence>
<evidence type="ECO:0000256" key="10">
    <source>
        <dbReference type="ARBA" id="ARBA00049176"/>
    </source>
</evidence>
<dbReference type="SUPFAM" id="SSF56214">
    <property type="entry name" value="4'-phosphopantetheinyl transferase"/>
    <property type="match status" value="1"/>
</dbReference>
<accession>A0ABY7HSY4</accession>
<feature type="domain" description="4'-phosphopantetheinyl transferase" evidence="12">
    <location>
        <begin position="24"/>
        <end position="104"/>
    </location>
</feature>
<proteinExistence type="inferred from homology"/>
<dbReference type="InterPro" id="IPR037143">
    <property type="entry name" value="4-PPantetheinyl_Trfase_dom_sf"/>
</dbReference>
<evidence type="ECO:0000256" key="5">
    <source>
        <dbReference type="ARBA" id="ARBA00019087"/>
    </source>
</evidence>
<keyword evidence="7" id="KW-0259">Enterobactin biosynthesis</keyword>
<dbReference type="RefSeq" id="WP_269128251.1">
    <property type="nucleotide sequence ID" value="NZ_CP114058.1"/>
</dbReference>
<comment type="pathway">
    <text evidence="2">Siderophore biosynthesis; enterobactin biosynthesis.</text>
</comment>
<evidence type="ECO:0000256" key="2">
    <source>
        <dbReference type="ARBA" id="ARBA00004993"/>
    </source>
</evidence>
<dbReference type="PANTHER" id="PTHR38096">
    <property type="entry name" value="ENTEROBACTIN SYNTHASE COMPONENT D"/>
    <property type="match status" value="1"/>
</dbReference>
<dbReference type="Gene3D" id="3.90.470.20">
    <property type="entry name" value="4'-phosphopantetheinyl transferase domain"/>
    <property type="match status" value="1"/>
</dbReference>
<dbReference type="PANTHER" id="PTHR38096:SF1">
    <property type="entry name" value="ENTEROBACTIN SYNTHASE COMPONENT D"/>
    <property type="match status" value="1"/>
</dbReference>
<evidence type="ECO:0000256" key="11">
    <source>
        <dbReference type="ARBA" id="ARBA00049191"/>
    </source>
</evidence>
<name>A0ABY7HSY4_9GAMM</name>
<comment type="function">
    <text evidence="1">Involved in the biosynthesis of the siderophore enterobactin (enterochelin), which is a macrocyclic trimeric lactone of N-(2,3-dihydroxybenzoyl)-serine. The serine trilactone serves as a scaffolding for the three catechol functionalities that provide hexadentate coordination for the tightly ligated iron(2+) atoms. Plays an essential role in the assembly of the enterobactin by catalyzing the transfer of the 4'-phosphopantetheine (Ppant) moiety from coenzyme A to the apo-domains of both EntB (ArCP domain) and EntF (PCP domain) to yield their holo-forms which make them competent for the activation of 2,3-dihydroxybenzoate (DHB) and L-serine, respectively.</text>
</comment>
<evidence type="ECO:0000256" key="7">
    <source>
        <dbReference type="ARBA" id="ARBA00023191"/>
    </source>
</evidence>
<reference evidence="13" key="1">
    <citation type="submission" date="2022-12" db="EMBL/GenBank/DDBJ databases">
        <title>Complete genome sequence of an Australian strain of Rouxiella badensis DAR84756 and resolution of the R. badensis DSM100043 and R. chamberiensis DSM28324 genomes.</title>
        <authorList>
            <person name="Paul S."/>
            <person name="Anderson P.J."/>
            <person name="Maynard G."/>
            <person name="Dyall-Smith M."/>
            <person name="Kudinha T."/>
        </authorList>
    </citation>
    <scope>NUCLEOTIDE SEQUENCE</scope>
    <source>
        <strain evidence="13">DSM 28324</strain>
    </source>
</reference>
<gene>
    <name evidence="13" type="ORF">O1V66_08095</name>
</gene>
<evidence type="ECO:0000256" key="1">
    <source>
        <dbReference type="ARBA" id="ARBA00003937"/>
    </source>
</evidence>
<organism evidence="13 14">
    <name type="scientific">Rouxiella chamberiensis</name>
    <dbReference type="NCBI Taxonomy" id="1513468"/>
    <lineage>
        <taxon>Bacteria</taxon>
        <taxon>Pseudomonadati</taxon>
        <taxon>Pseudomonadota</taxon>
        <taxon>Gammaproteobacteria</taxon>
        <taxon>Enterobacterales</taxon>
        <taxon>Yersiniaceae</taxon>
        <taxon>Rouxiella</taxon>
    </lineage>
</organism>
<dbReference type="InterPro" id="IPR003542">
    <property type="entry name" value="Enbac_synth_compD-like"/>
</dbReference>
<comment type="similarity">
    <text evidence="3">Belongs to the P-Pant transferase superfamily. EntD family.</text>
</comment>
<comment type="catalytic activity">
    <reaction evidence="10">
        <text>apo-[aryl-carrier protein] + CoA = holo-[aryl-carrier protein] + adenosine 3',5'-bisphosphate + H(+)</text>
        <dbReference type="Rhea" id="RHEA:48404"/>
        <dbReference type="Rhea" id="RHEA-COMP:15903"/>
        <dbReference type="Rhea" id="RHEA-COMP:17557"/>
        <dbReference type="ChEBI" id="CHEBI:15378"/>
        <dbReference type="ChEBI" id="CHEBI:29999"/>
        <dbReference type="ChEBI" id="CHEBI:57287"/>
        <dbReference type="ChEBI" id="CHEBI:58343"/>
        <dbReference type="ChEBI" id="CHEBI:64479"/>
    </reaction>
</comment>
<evidence type="ECO:0000256" key="4">
    <source>
        <dbReference type="ARBA" id="ARBA00011503"/>
    </source>
</evidence>
<keyword evidence="6 13" id="KW-0808">Transferase</keyword>
<evidence type="ECO:0000256" key="6">
    <source>
        <dbReference type="ARBA" id="ARBA00022679"/>
    </source>
</evidence>
<sequence length="142" mass="15750">MGSLTHTATRAVILTARADCRHHVGVDAENLLKASSAQELASMIVGETEEALLQRCEMPWAAALTLAFSLKESLYKALYPHLKQFMSFHSARVIELNGETGHALLQLTSTLDEDYPAGRVFRGYFAWQEEHVLTVVVNHSNP</sequence>
<dbReference type="InterPro" id="IPR008278">
    <property type="entry name" value="4-PPantetheinyl_Trfase_dom"/>
</dbReference>
<evidence type="ECO:0000259" key="12">
    <source>
        <dbReference type="Pfam" id="PF01648"/>
    </source>
</evidence>
<dbReference type="EMBL" id="CP114058">
    <property type="protein sequence ID" value="WAT02518.1"/>
    <property type="molecule type" value="Genomic_DNA"/>
</dbReference>
<dbReference type="GO" id="GO:0016740">
    <property type="term" value="F:transferase activity"/>
    <property type="evidence" value="ECO:0007669"/>
    <property type="project" value="UniProtKB-KW"/>
</dbReference>
<protein>
    <recommendedName>
        <fullName evidence="5">Enterobactin synthase component D</fullName>
    </recommendedName>
    <alternativeName>
        <fullName evidence="8">4'-phosphopantetheinyl transferase EntD</fullName>
    </alternativeName>
    <alternativeName>
        <fullName evidence="9">Enterochelin synthase D</fullName>
    </alternativeName>
</protein>
<keyword evidence="14" id="KW-1185">Reference proteome</keyword>
<evidence type="ECO:0000256" key="9">
    <source>
        <dbReference type="ARBA" id="ARBA00031996"/>
    </source>
</evidence>